<proteinExistence type="predicted"/>
<evidence type="ECO:0000313" key="2">
    <source>
        <dbReference type="Proteomes" id="UP001465755"/>
    </source>
</evidence>
<evidence type="ECO:0000313" key="1">
    <source>
        <dbReference type="EMBL" id="KAK9789377.1"/>
    </source>
</evidence>
<dbReference type="Proteomes" id="UP001465755">
    <property type="component" value="Unassembled WGS sequence"/>
</dbReference>
<protein>
    <submittedName>
        <fullName evidence="1">Uncharacterized protein</fullName>
    </submittedName>
</protein>
<organism evidence="1 2">
    <name type="scientific">Symbiochloris irregularis</name>
    <dbReference type="NCBI Taxonomy" id="706552"/>
    <lineage>
        <taxon>Eukaryota</taxon>
        <taxon>Viridiplantae</taxon>
        <taxon>Chlorophyta</taxon>
        <taxon>core chlorophytes</taxon>
        <taxon>Trebouxiophyceae</taxon>
        <taxon>Trebouxiales</taxon>
        <taxon>Trebouxiaceae</taxon>
        <taxon>Symbiochloris</taxon>
    </lineage>
</organism>
<accession>A0AAW1NNV1</accession>
<dbReference type="EMBL" id="JALJOQ010000209">
    <property type="protein sequence ID" value="KAK9789377.1"/>
    <property type="molecule type" value="Genomic_DNA"/>
</dbReference>
<comment type="caution">
    <text evidence="1">The sequence shown here is derived from an EMBL/GenBank/DDBJ whole genome shotgun (WGS) entry which is preliminary data.</text>
</comment>
<gene>
    <name evidence="1" type="ORF">WJX73_004744</name>
</gene>
<keyword evidence="2" id="KW-1185">Reference proteome</keyword>
<reference evidence="1 2" key="1">
    <citation type="journal article" date="2024" name="Nat. Commun.">
        <title>Phylogenomics reveals the evolutionary origins of lichenization in chlorophyte algae.</title>
        <authorList>
            <person name="Puginier C."/>
            <person name="Libourel C."/>
            <person name="Otte J."/>
            <person name="Skaloud P."/>
            <person name="Haon M."/>
            <person name="Grisel S."/>
            <person name="Petersen M."/>
            <person name="Berrin J.G."/>
            <person name="Delaux P.M."/>
            <person name="Dal Grande F."/>
            <person name="Keller J."/>
        </authorList>
    </citation>
    <scope>NUCLEOTIDE SEQUENCE [LARGE SCALE GENOMIC DNA]</scope>
    <source>
        <strain evidence="1 2">SAG 2036</strain>
    </source>
</reference>
<dbReference type="AlphaFoldDB" id="A0AAW1NNV1"/>
<sequence length="258" mass="28968">MAISAVKVADFLHSMTVLLWLLIWSILGGSWKVATGTAHQTAHSSCNYGEQPGLWIDSTWRTLRPTCQLENLFPNRTGEPSKHQHMGILYLGDSVARIGLSEFCGEDWGGSDRHDLETGYTCIVNDISVAFQSMIGIRSDGPYPFGHKGSPFERAQRGVHRFQEAFGRDPDAVMFGSWLWDNLLMIERRDAAVNAGTPFDVKAYLVEWEEHLAAFLTYVQELLPSSTRILVSTARPRYKDCNNSEEFEGPQIIDVLTL</sequence>
<name>A0AAW1NNV1_9CHLO</name>